<accession>A0A4Y2W6P0</accession>
<comment type="caution">
    <text evidence="2">The sequence shown here is derived from an EMBL/GenBank/DDBJ whole genome shotgun (WGS) entry which is preliminary data.</text>
</comment>
<evidence type="ECO:0000313" key="3">
    <source>
        <dbReference type="Proteomes" id="UP000499080"/>
    </source>
</evidence>
<proteinExistence type="predicted"/>
<keyword evidence="3" id="KW-1185">Reference proteome</keyword>
<sequence length="149" mass="17361">MQWSEFVSLWEGRTPKESKGLFRRQSRKQLPTQMDLVNLSLYHLPSAPASVKRFNQEEPRVPISRRRRLKIKAGERPTSPIHRSDEPQKHSTILFIDKDNNEKEVKILSEMMTFAKTVAFLTTVGENKYILSATYTCYTMMINDSNWPG</sequence>
<evidence type="ECO:0000256" key="1">
    <source>
        <dbReference type="SAM" id="MobiDB-lite"/>
    </source>
</evidence>
<feature type="region of interest" description="Disordered" evidence="1">
    <location>
        <begin position="68"/>
        <end position="90"/>
    </location>
</feature>
<name>A0A4Y2W6P0_ARAVE</name>
<gene>
    <name evidence="2" type="ORF">AVEN_6308_1</name>
</gene>
<protein>
    <submittedName>
        <fullName evidence="2">Uncharacterized protein</fullName>
    </submittedName>
</protein>
<reference evidence="2 3" key="1">
    <citation type="journal article" date="2019" name="Sci. Rep.">
        <title>Orb-weaving spider Araneus ventricosus genome elucidates the spidroin gene catalogue.</title>
        <authorList>
            <person name="Kono N."/>
            <person name="Nakamura H."/>
            <person name="Ohtoshi R."/>
            <person name="Moran D.A.P."/>
            <person name="Shinohara A."/>
            <person name="Yoshida Y."/>
            <person name="Fujiwara M."/>
            <person name="Mori M."/>
            <person name="Tomita M."/>
            <person name="Arakawa K."/>
        </authorList>
    </citation>
    <scope>NUCLEOTIDE SEQUENCE [LARGE SCALE GENOMIC DNA]</scope>
</reference>
<dbReference type="Proteomes" id="UP000499080">
    <property type="component" value="Unassembled WGS sequence"/>
</dbReference>
<dbReference type="AlphaFoldDB" id="A0A4Y2W6P0"/>
<evidence type="ECO:0000313" key="2">
    <source>
        <dbReference type="EMBL" id="GBO33035.1"/>
    </source>
</evidence>
<organism evidence="2 3">
    <name type="scientific">Araneus ventricosus</name>
    <name type="common">Orbweaver spider</name>
    <name type="synonym">Epeira ventricosa</name>
    <dbReference type="NCBI Taxonomy" id="182803"/>
    <lineage>
        <taxon>Eukaryota</taxon>
        <taxon>Metazoa</taxon>
        <taxon>Ecdysozoa</taxon>
        <taxon>Arthropoda</taxon>
        <taxon>Chelicerata</taxon>
        <taxon>Arachnida</taxon>
        <taxon>Araneae</taxon>
        <taxon>Araneomorphae</taxon>
        <taxon>Entelegynae</taxon>
        <taxon>Araneoidea</taxon>
        <taxon>Araneidae</taxon>
        <taxon>Araneus</taxon>
    </lineage>
</organism>
<dbReference type="EMBL" id="BGPR01056560">
    <property type="protein sequence ID" value="GBO33035.1"/>
    <property type="molecule type" value="Genomic_DNA"/>
</dbReference>